<keyword evidence="2" id="KW-1185">Reference proteome</keyword>
<accession>A0ABU5JUD1</accession>
<protein>
    <submittedName>
        <fullName evidence="1">Uncharacterized protein</fullName>
    </submittedName>
</protein>
<organism evidence="1 2">
    <name type="scientific">Bacillus bingmayongensis</name>
    <dbReference type="NCBI Taxonomy" id="1150157"/>
    <lineage>
        <taxon>Bacteria</taxon>
        <taxon>Bacillati</taxon>
        <taxon>Bacillota</taxon>
        <taxon>Bacilli</taxon>
        <taxon>Bacillales</taxon>
        <taxon>Bacillaceae</taxon>
        <taxon>Bacillus</taxon>
    </lineage>
</organism>
<name>A0ABU5JUD1_9BACI</name>
<dbReference type="Proteomes" id="UP001291930">
    <property type="component" value="Unassembled WGS sequence"/>
</dbReference>
<sequence>MNFQIGEGTTKVAVGHWVICEMEDGPQITQVERIIKDTINDKVELWGHWHSEGSIKGEYGYNHTDKCRLATAIEIDDEGWRQVFKRKGRKPGQFEPGDFVSNDVYALTVLYQTGDTVTAGVINSNQTYDIKAEDLEPLYFKEDMAG</sequence>
<reference evidence="2" key="1">
    <citation type="submission" date="2023-11" db="EMBL/GenBank/DDBJ databases">
        <title>Genome Sequence of Bacillus pseudomycoides stain BUPM19.</title>
        <authorList>
            <person name="Farhat A."/>
        </authorList>
    </citation>
    <scope>NUCLEOTIDE SEQUENCE [LARGE SCALE GENOMIC DNA]</scope>
    <source>
        <strain evidence="2">BUPM19</strain>
    </source>
</reference>
<comment type="caution">
    <text evidence="1">The sequence shown here is derived from an EMBL/GenBank/DDBJ whole genome shotgun (WGS) entry which is preliminary data.</text>
</comment>
<gene>
    <name evidence="1" type="ORF">U2I54_08080</name>
</gene>
<evidence type="ECO:0000313" key="1">
    <source>
        <dbReference type="EMBL" id="MDZ5607055.1"/>
    </source>
</evidence>
<proteinExistence type="predicted"/>
<evidence type="ECO:0000313" key="2">
    <source>
        <dbReference type="Proteomes" id="UP001291930"/>
    </source>
</evidence>
<dbReference type="EMBL" id="JAXOVW010000012">
    <property type="protein sequence ID" value="MDZ5607055.1"/>
    <property type="molecule type" value="Genomic_DNA"/>
</dbReference>
<dbReference type="RefSeq" id="WP_374217337.1">
    <property type="nucleotide sequence ID" value="NZ_JAXOVW010000012.1"/>
</dbReference>